<evidence type="ECO:0000256" key="9">
    <source>
        <dbReference type="ARBA" id="ARBA00049529"/>
    </source>
</evidence>
<dbReference type="InterPro" id="IPR043132">
    <property type="entry name" value="BCAT-like_C"/>
</dbReference>
<evidence type="ECO:0000256" key="5">
    <source>
        <dbReference type="ARBA" id="ARBA00022909"/>
    </source>
</evidence>
<comment type="cofactor">
    <cofactor evidence="1">
        <name>pyridoxal 5'-phosphate</name>
        <dbReference type="ChEBI" id="CHEBI:597326"/>
    </cofactor>
</comment>
<dbReference type="EMBL" id="LUUI01000166">
    <property type="protein sequence ID" value="OAI09718.1"/>
    <property type="molecule type" value="Genomic_DNA"/>
</dbReference>
<dbReference type="CDD" id="cd01559">
    <property type="entry name" value="ADCL_like"/>
    <property type="match status" value="1"/>
</dbReference>
<dbReference type="RefSeq" id="WP_066988158.1">
    <property type="nucleotide sequence ID" value="NZ_LUUI01000166.1"/>
</dbReference>
<name>A0A177MVI1_9GAMM</name>
<dbReference type="OrthoDB" id="9805628at2"/>
<dbReference type="Gene3D" id="3.30.470.10">
    <property type="match status" value="1"/>
</dbReference>
<evidence type="ECO:0000256" key="11">
    <source>
        <dbReference type="ARBA" id="ARBA00069174"/>
    </source>
</evidence>
<dbReference type="Gene3D" id="3.20.10.10">
    <property type="entry name" value="D-amino Acid Aminotransferase, subunit A, domain 2"/>
    <property type="match status" value="1"/>
</dbReference>
<dbReference type="Pfam" id="PF01063">
    <property type="entry name" value="Aminotran_4"/>
    <property type="match status" value="1"/>
</dbReference>
<dbReference type="GO" id="GO:0008153">
    <property type="term" value="P:4-aminobenzoate biosynthetic process"/>
    <property type="evidence" value="ECO:0007669"/>
    <property type="project" value="UniProtKB-UniRule"/>
</dbReference>
<dbReference type="InterPro" id="IPR001544">
    <property type="entry name" value="Aminotrans_IV"/>
</dbReference>
<proteinExistence type="inferred from homology"/>
<evidence type="ECO:0000313" key="13">
    <source>
        <dbReference type="EMBL" id="OAI09718.1"/>
    </source>
</evidence>
<evidence type="ECO:0000256" key="8">
    <source>
        <dbReference type="ARBA" id="ARBA00035676"/>
    </source>
</evidence>
<accession>A0A177MVI1</accession>
<dbReference type="PANTHER" id="PTHR42743">
    <property type="entry name" value="AMINO-ACID AMINOTRANSFERASE"/>
    <property type="match status" value="1"/>
</dbReference>
<comment type="subunit">
    <text evidence="3">Homodimer.</text>
</comment>
<dbReference type="InterPro" id="IPR036038">
    <property type="entry name" value="Aminotransferase-like"/>
</dbReference>
<dbReference type="GO" id="GO:0046656">
    <property type="term" value="P:folic acid biosynthetic process"/>
    <property type="evidence" value="ECO:0007669"/>
    <property type="project" value="UniProtKB-KW"/>
</dbReference>
<protein>
    <recommendedName>
        <fullName evidence="11 12">Aminodeoxychorismate lyase</fullName>
        <ecNumber evidence="8 12">4.1.3.38</ecNumber>
    </recommendedName>
</protein>
<dbReference type="NCBIfam" id="TIGR03461">
    <property type="entry name" value="pabC_Proteo"/>
    <property type="match status" value="1"/>
</dbReference>
<reference evidence="13 14" key="1">
    <citation type="submission" date="2016-03" db="EMBL/GenBank/DDBJ databases">
        <authorList>
            <person name="Ploux O."/>
        </authorList>
    </citation>
    <scope>NUCLEOTIDE SEQUENCE [LARGE SCALE GENOMIC DNA]</scope>
    <source>
        <strain evidence="13 14">R-45370</strain>
    </source>
</reference>
<dbReference type="GO" id="GO:0005829">
    <property type="term" value="C:cytosol"/>
    <property type="evidence" value="ECO:0007669"/>
    <property type="project" value="TreeGrafter"/>
</dbReference>
<evidence type="ECO:0000256" key="12">
    <source>
        <dbReference type="NCBIfam" id="TIGR03461"/>
    </source>
</evidence>
<organism evidence="13 14">
    <name type="scientific">Methylomonas lenta</name>
    <dbReference type="NCBI Taxonomy" id="980561"/>
    <lineage>
        <taxon>Bacteria</taxon>
        <taxon>Pseudomonadati</taxon>
        <taxon>Pseudomonadota</taxon>
        <taxon>Gammaproteobacteria</taxon>
        <taxon>Methylococcales</taxon>
        <taxon>Methylococcaceae</taxon>
        <taxon>Methylomonas</taxon>
    </lineage>
</organism>
<dbReference type="Proteomes" id="UP000078476">
    <property type="component" value="Unassembled WGS sequence"/>
</dbReference>
<dbReference type="InterPro" id="IPR043131">
    <property type="entry name" value="BCAT-like_N"/>
</dbReference>
<keyword evidence="4" id="KW-0663">Pyridoxal phosphate</keyword>
<evidence type="ECO:0000256" key="10">
    <source>
        <dbReference type="ARBA" id="ARBA00054027"/>
    </source>
</evidence>
<sequence>MFLLNGERRHCVDVSDRGFQYGDGLFETIAVYQGKPLFLQQHLDRLRAGCQRLFIPYPEQDQLKAEVKQLCEGSDTAVLKIIVTRGSGGRGYRQPDSIVPTRLLSLHPFPEYPANFQTDGVVLRFCQQRLASNPVLAGIKHMNRLEQILARAEWQGDAIQEGLMLDYDGHVVEGTMSNLFFVKDGVLYVPLLTYCGIVGIVRQKVVSLAQYNQIGIVEKQFDKTRVLEADEVFVTNSVIGIWPVKQLDQQCFKVGRITRRMQQWYAEARTEELKL</sequence>
<comment type="catalytic activity">
    <reaction evidence="9">
        <text>4-amino-4-deoxychorismate = 4-aminobenzoate + pyruvate + H(+)</text>
        <dbReference type="Rhea" id="RHEA:16201"/>
        <dbReference type="ChEBI" id="CHEBI:15361"/>
        <dbReference type="ChEBI" id="CHEBI:15378"/>
        <dbReference type="ChEBI" id="CHEBI:17836"/>
        <dbReference type="ChEBI" id="CHEBI:58406"/>
        <dbReference type="EC" id="4.1.3.38"/>
    </reaction>
</comment>
<evidence type="ECO:0000313" key="14">
    <source>
        <dbReference type="Proteomes" id="UP000078476"/>
    </source>
</evidence>
<dbReference type="GO" id="GO:0008696">
    <property type="term" value="F:4-amino-4-deoxychorismate lyase activity"/>
    <property type="evidence" value="ECO:0007669"/>
    <property type="project" value="UniProtKB-UniRule"/>
</dbReference>
<dbReference type="SUPFAM" id="SSF56752">
    <property type="entry name" value="D-aminoacid aminotransferase-like PLP-dependent enzymes"/>
    <property type="match status" value="1"/>
</dbReference>
<keyword evidence="5" id="KW-0289">Folate biosynthesis</keyword>
<dbReference type="FunFam" id="3.20.10.10:FF:000002">
    <property type="entry name" value="D-alanine aminotransferase"/>
    <property type="match status" value="1"/>
</dbReference>
<dbReference type="AlphaFoldDB" id="A0A177MVI1"/>
<keyword evidence="6 13" id="KW-0456">Lyase</keyword>
<dbReference type="InterPro" id="IPR017824">
    <property type="entry name" value="Aminodeoxychorismate_lyase_IV"/>
</dbReference>
<evidence type="ECO:0000256" key="3">
    <source>
        <dbReference type="ARBA" id="ARBA00011738"/>
    </source>
</evidence>
<evidence type="ECO:0000256" key="4">
    <source>
        <dbReference type="ARBA" id="ARBA00022898"/>
    </source>
</evidence>
<comment type="pathway">
    <text evidence="7">Cofactor biosynthesis; tetrahydrofolate biosynthesis; 4-aminobenzoate from chorismate: step 2/2.</text>
</comment>
<gene>
    <name evidence="13" type="ORF">A1359_18415</name>
</gene>
<evidence type="ECO:0000256" key="2">
    <source>
        <dbReference type="ARBA" id="ARBA00009320"/>
    </source>
</evidence>
<dbReference type="InterPro" id="IPR050571">
    <property type="entry name" value="Class-IV_PLP-Dep_Aminotrnsfr"/>
</dbReference>
<evidence type="ECO:0000256" key="1">
    <source>
        <dbReference type="ARBA" id="ARBA00001933"/>
    </source>
</evidence>
<keyword evidence="14" id="KW-1185">Reference proteome</keyword>
<dbReference type="EC" id="4.1.3.38" evidence="8 12"/>
<comment type="caution">
    <text evidence="13">The sequence shown here is derived from an EMBL/GenBank/DDBJ whole genome shotgun (WGS) entry which is preliminary data.</text>
</comment>
<dbReference type="STRING" id="980561.A1359_18415"/>
<evidence type="ECO:0000256" key="7">
    <source>
        <dbReference type="ARBA" id="ARBA00035633"/>
    </source>
</evidence>
<evidence type="ECO:0000256" key="6">
    <source>
        <dbReference type="ARBA" id="ARBA00023239"/>
    </source>
</evidence>
<dbReference type="GO" id="GO:0030170">
    <property type="term" value="F:pyridoxal phosphate binding"/>
    <property type="evidence" value="ECO:0007669"/>
    <property type="project" value="InterPro"/>
</dbReference>
<dbReference type="NCBIfam" id="NF004761">
    <property type="entry name" value="PRK06092.1"/>
    <property type="match status" value="1"/>
</dbReference>
<comment type="similarity">
    <text evidence="2">Belongs to the class-IV pyridoxal-phosphate-dependent aminotransferase family.</text>
</comment>
<comment type="function">
    <text evidence="10">Involved in the biosynthesis of p-aminobenzoate (PABA), a precursor of tetrahydrofolate. Converts 4-amino-4-deoxychorismate into 4-aminobenzoate (PABA) and pyruvate.</text>
</comment>
<dbReference type="PANTHER" id="PTHR42743:SF2">
    <property type="entry name" value="AMINODEOXYCHORISMATE LYASE"/>
    <property type="match status" value="1"/>
</dbReference>